<dbReference type="GO" id="GO:0005524">
    <property type="term" value="F:ATP binding"/>
    <property type="evidence" value="ECO:0007669"/>
    <property type="project" value="InterPro"/>
</dbReference>
<dbReference type="InterPro" id="IPR011009">
    <property type="entry name" value="Kinase-like_dom_sf"/>
</dbReference>
<proteinExistence type="predicted"/>
<dbReference type="SUPFAM" id="SSF56112">
    <property type="entry name" value="Protein kinase-like (PK-like)"/>
    <property type="match status" value="1"/>
</dbReference>
<organism evidence="2 3">
    <name type="scientific">Pristionchus mayeri</name>
    <dbReference type="NCBI Taxonomy" id="1317129"/>
    <lineage>
        <taxon>Eukaryota</taxon>
        <taxon>Metazoa</taxon>
        <taxon>Ecdysozoa</taxon>
        <taxon>Nematoda</taxon>
        <taxon>Chromadorea</taxon>
        <taxon>Rhabditida</taxon>
        <taxon>Rhabditina</taxon>
        <taxon>Diplogasteromorpha</taxon>
        <taxon>Diplogasteroidea</taxon>
        <taxon>Neodiplogasteridae</taxon>
        <taxon>Pristionchus</taxon>
    </lineage>
</organism>
<accession>A0AAN4ZE17</accession>
<dbReference type="EMBL" id="BTRK01000002">
    <property type="protein sequence ID" value="GMR39046.1"/>
    <property type="molecule type" value="Genomic_DNA"/>
</dbReference>
<sequence length="81" mass="9089">ENIFGGKSDVFTLGLILIELCIYMDDDKAKEVFNDCRRGIMNDILKNLPDVAAVMSWLTNVDATKRPNSGEILNHPFFNGN</sequence>
<evidence type="ECO:0000313" key="3">
    <source>
        <dbReference type="Proteomes" id="UP001328107"/>
    </source>
</evidence>
<name>A0AAN4ZE17_9BILA</name>
<dbReference type="AlphaFoldDB" id="A0AAN4ZE17"/>
<dbReference type="PROSITE" id="PS50011">
    <property type="entry name" value="PROTEIN_KINASE_DOM"/>
    <property type="match status" value="1"/>
</dbReference>
<evidence type="ECO:0000313" key="2">
    <source>
        <dbReference type="EMBL" id="GMR39046.1"/>
    </source>
</evidence>
<dbReference type="Gene3D" id="1.10.510.10">
    <property type="entry name" value="Transferase(Phosphotransferase) domain 1"/>
    <property type="match status" value="1"/>
</dbReference>
<comment type="caution">
    <text evidence="2">The sequence shown here is derived from an EMBL/GenBank/DDBJ whole genome shotgun (WGS) entry which is preliminary data.</text>
</comment>
<dbReference type="GO" id="GO:0004672">
    <property type="term" value="F:protein kinase activity"/>
    <property type="evidence" value="ECO:0007669"/>
    <property type="project" value="InterPro"/>
</dbReference>
<protein>
    <recommendedName>
        <fullName evidence="1">Protein kinase domain-containing protein</fullName>
    </recommendedName>
</protein>
<dbReference type="InterPro" id="IPR000719">
    <property type="entry name" value="Prot_kinase_dom"/>
</dbReference>
<evidence type="ECO:0000259" key="1">
    <source>
        <dbReference type="PROSITE" id="PS50011"/>
    </source>
</evidence>
<dbReference type="Proteomes" id="UP001328107">
    <property type="component" value="Unassembled WGS sequence"/>
</dbReference>
<reference evidence="3" key="1">
    <citation type="submission" date="2022-10" db="EMBL/GenBank/DDBJ databases">
        <title>Genome assembly of Pristionchus species.</title>
        <authorList>
            <person name="Yoshida K."/>
            <person name="Sommer R.J."/>
        </authorList>
    </citation>
    <scope>NUCLEOTIDE SEQUENCE [LARGE SCALE GENOMIC DNA]</scope>
    <source>
        <strain evidence="3">RS5460</strain>
    </source>
</reference>
<gene>
    <name evidence="2" type="ORF">PMAYCL1PPCAC_09241</name>
</gene>
<feature type="non-terminal residue" evidence="2">
    <location>
        <position position="1"/>
    </location>
</feature>
<keyword evidence="3" id="KW-1185">Reference proteome</keyword>
<feature type="domain" description="Protein kinase" evidence="1">
    <location>
        <begin position="1"/>
        <end position="78"/>
    </location>
</feature>